<name>A0A1S2NXH1_9ACTN</name>
<dbReference type="AlphaFoldDB" id="A0A1S2NXH1"/>
<evidence type="ECO:0000313" key="2">
    <source>
        <dbReference type="Proteomes" id="UP000179935"/>
    </source>
</evidence>
<protein>
    <submittedName>
        <fullName evidence="1">Uncharacterized protein</fullName>
    </submittedName>
</protein>
<keyword evidence="2" id="KW-1185">Reference proteome</keyword>
<dbReference type="Proteomes" id="UP000179935">
    <property type="component" value="Unassembled WGS sequence"/>
</dbReference>
<organism evidence="1 2">
    <name type="scientific">Streptomyces colonosanans</name>
    <dbReference type="NCBI Taxonomy" id="1428652"/>
    <lineage>
        <taxon>Bacteria</taxon>
        <taxon>Bacillati</taxon>
        <taxon>Actinomycetota</taxon>
        <taxon>Actinomycetes</taxon>
        <taxon>Kitasatosporales</taxon>
        <taxon>Streptomycetaceae</taxon>
        <taxon>Streptomyces</taxon>
    </lineage>
</organism>
<reference evidence="1 2" key="1">
    <citation type="submission" date="2016-10" db="EMBL/GenBank/DDBJ databases">
        <title>Genome sequence of Streptomyces sp. MUSC 93.</title>
        <authorList>
            <person name="Lee L.-H."/>
            <person name="Ser H.-L."/>
            <person name="Law J.W.-F."/>
        </authorList>
    </citation>
    <scope>NUCLEOTIDE SEQUENCE [LARGE SCALE GENOMIC DNA]</scope>
    <source>
        <strain evidence="1 2">MUSC 93</strain>
    </source>
</reference>
<proteinExistence type="predicted"/>
<evidence type="ECO:0000313" key="1">
    <source>
        <dbReference type="EMBL" id="OIJ86167.1"/>
    </source>
</evidence>
<gene>
    <name evidence="1" type="ORF">BIV24_26995</name>
</gene>
<sequence length="62" mass="6595">MVDNSLTACPLPNLFAEAEERGASKAPHPLLAGIPAVMEFMELRHAEYAPGSEVTDIVACDP</sequence>
<accession>A0A1S2NXH1</accession>
<comment type="caution">
    <text evidence="1">The sequence shown here is derived from an EMBL/GenBank/DDBJ whole genome shotgun (WGS) entry which is preliminary data.</text>
</comment>
<dbReference type="EMBL" id="MLYP01000079">
    <property type="protein sequence ID" value="OIJ86167.1"/>
    <property type="molecule type" value="Genomic_DNA"/>
</dbReference>